<gene>
    <name evidence="1" type="ORF">LMG21510_01098</name>
</gene>
<accession>A0ABN7Y578</accession>
<dbReference type="InterPro" id="IPR029063">
    <property type="entry name" value="SAM-dependent_MTases_sf"/>
</dbReference>
<dbReference type="EMBL" id="CAJZAH010000001">
    <property type="protein sequence ID" value="CAG9168493.1"/>
    <property type="molecule type" value="Genomic_DNA"/>
</dbReference>
<evidence type="ECO:0000313" key="2">
    <source>
        <dbReference type="Proteomes" id="UP000721236"/>
    </source>
</evidence>
<name>A0ABN7Y578_9BURK</name>
<organism evidence="1 2">
    <name type="scientific">Cupriavidus respiraculi</name>
    <dbReference type="NCBI Taxonomy" id="195930"/>
    <lineage>
        <taxon>Bacteria</taxon>
        <taxon>Pseudomonadati</taxon>
        <taxon>Pseudomonadota</taxon>
        <taxon>Betaproteobacteria</taxon>
        <taxon>Burkholderiales</taxon>
        <taxon>Burkholderiaceae</taxon>
        <taxon>Cupriavidus</taxon>
    </lineage>
</organism>
<comment type="caution">
    <text evidence="1">The sequence shown here is derived from an EMBL/GenBank/DDBJ whole genome shotgun (WGS) entry which is preliminary data.</text>
</comment>
<dbReference type="Pfam" id="PF05401">
    <property type="entry name" value="NodS"/>
    <property type="match status" value="1"/>
</dbReference>
<protein>
    <recommendedName>
        <fullName evidence="3">Methyltransferase domain-containing protein</fullName>
    </recommendedName>
</protein>
<keyword evidence="2" id="KW-1185">Reference proteome</keyword>
<dbReference type="Gene3D" id="3.40.50.150">
    <property type="entry name" value="Vaccinia Virus protein VP39"/>
    <property type="match status" value="1"/>
</dbReference>
<sequence length="234" mass="26306">MGRALPTDLSGMFRPPFAILLSRNRRHMTQHVSTPASYFDAVYAHGDDPWRYRSHWFEARKRALLLAMLDRPRFRRAFEPGCANGETTSALAARCDSLLATDRHPRAVQAARERVRAESNVRVAQLTVPGQWPEGTFDLIVVSEFGYYLTPAEVGDMARNIRASLTEDGMLLACHWRHPFDEQASSAEQVHRTLEQQSGLAPCASYVETDFVMQAWCADGLGPTTRERQRGQGG</sequence>
<dbReference type="Proteomes" id="UP000721236">
    <property type="component" value="Unassembled WGS sequence"/>
</dbReference>
<dbReference type="SUPFAM" id="SSF53335">
    <property type="entry name" value="S-adenosyl-L-methionine-dependent methyltransferases"/>
    <property type="match status" value="1"/>
</dbReference>
<evidence type="ECO:0000313" key="1">
    <source>
        <dbReference type="EMBL" id="CAG9168493.1"/>
    </source>
</evidence>
<proteinExistence type="predicted"/>
<reference evidence="1 2" key="1">
    <citation type="submission" date="2021-08" db="EMBL/GenBank/DDBJ databases">
        <authorList>
            <person name="Peeters C."/>
        </authorList>
    </citation>
    <scope>NUCLEOTIDE SEQUENCE [LARGE SCALE GENOMIC DNA]</scope>
    <source>
        <strain evidence="1 2">LMG 21510</strain>
    </source>
</reference>
<dbReference type="InterPro" id="IPR008715">
    <property type="entry name" value="SAM-MeTfrase_NodS-like"/>
</dbReference>
<evidence type="ECO:0008006" key="3">
    <source>
        <dbReference type="Google" id="ProtNLM"/>
    </source>
</evidence>